<dbReference type="NCBIfam" id="TIGR00125">
    <property type="entry name" value="cyt_tran_rel"/>
    <property type="match status" value="1"/>
</dbReference>
<reference evidence="4 5" key="1">
    <citation type="journal article" date="2016" name="Nat. Commun.">
        <title>Thousands of microbial genomes shed light on interconnected biogeochemical processes in an aquifer system.</title>
        <authorList>
            <person name="Anantharaman K."/>
            <person name="Brown C.T."/>
            <person name="Hug L.A."/>
            <person name="Sharon I."/>
            <person name="Castelle C.J."/>
            <person name="Probst A.J."/>
            <person name="Thomas B.C."/>
            <person name="Singh A."/>
            <person name="Wilkins M.J."/>
            <person name="Karaoz U."/>
            <person name="Brodie E.L."/>
            <person name="Williams K.H."/>
            <person name="Hubbard S.S."/>
            <person name="Banfield J.F."/>
        </authorList>
    </citation>
    <scope>NUCLEOTIDE SEQUENCE [LARGE SCALE GENOMIC DNA]</scope>
</reference>
<dbReference type="Gene3D" id="3.40.50.620">
    <property type="entry name" value="HUPs"/>
    <property type="match status" value="1"/>
</dbReference>
<accession>A0A1G2MAP4</accession>
<evidence type="ECO:0000313" key="5">
    <source>
        <dbReference type="Proteomes" id="UP000176493"/>
    </source>
</evidence>
<dbReference type="PANTHER" id="PTHR43793:SF1">
    <property type="entry name" value="FAD SYNTHASE"/>
    <property type="match status" value="1"/>
</dbReference>
<dbReference type="SUPFAM" id="SSF52374">
    <property type="entry name" value="Nucleotidylyl transferase"/>
    <property type="match status" value="1"/>
</dbReference>
<dbReference type="InterPro" id="IPR050385">
    <property type="entry name" value="Archaeal_FAD_synthase"/>
</dbReference>
<comment type="caution">
    <text evidence="4">The sequence shown here is derived from an EMBL/GenBank/DDBJ whole genome shotgun (WGS) entry which is preliminary data.</text>
</comment>
<dbReference type="InterPro" id="IPR014729">
    <property type="entry name" value="Rossmann-like_a/b/a_fold"/>
</dbReference>
<evidence type="ECO:0000256" key="1">
    <source>
        <dbReference type="ARBA" id="ARBA00022679"/>
    </source>
</evidence>
<keyword evidence="1" id="KW-0808">Transferase</keyword>
<feature type="domain" description="Cytidyltransferase-like" evidence="3">
    <location>
        <begin position="18"/>
        <end position="110"/>
    </location>
</feature>
<proteinExistence type="predicted"/>
<dbReference type="Pfam" id="PF01467">
    <property type="entry name" value="CTP_transf_like"/>
    <property type="match status" value="1"/>
</dbReference>
<dbReference type="Proteomes" id="UP000176493">
    <property type="component" value="Unassembled WGS sequence"/>
</dbReference>
<protein>
    <recommendedName>
        <fullName evidence="3">Cytidyltransferase-like domain-containing protein</fullName>
    </recommendedName>
</protein>
<name>A0A1G2MAP4_9BACT</name>
<dbReference type="PANTHER" id="PTHR43793">
    <property type="entry name" value="FAD SYNTHASE"/>
    <property type="match status" value="1"/>
</dbReference>
<evidence type="ECO:0000313" key="4">
    <source>
        <dbReference type="EMBL" id="OHA20938.1"/>
    </source>
</evidence>
<evidence type="ECO:0000259" key="3">
    <source>
        <dbReference type="Pfam" id="PF01467"/>
    </source>
</evidence>
<dbReference type="AlphaFoldDB" id="A0A1G2MAP4"/>
<dbReference type="EMBL" id="MHRJ01000055">
    <property type="protein sequence ID" value="OHA20938.1"/>
    <property type="molecule type" value="Genomic_DNA"/>
</dbReference>
<keyword evidence="2" id="KW-0548">Nucleotidyltransferase</keyword>
<organism evidence="4 5">
    <name type="scientific">Candidatus Taylorbacteria bacterium RIFCSPHIGHO2_02_49_25</name>
    <dbReference type="NCBI Taxonomy" id="1802305"/>
    <lineage>
        <taxon>Bacteria</taxon>
        <taxon>Candidatus Tayloriibacteriota</taxon>
    </lineage>
</organism>
<dbReference type="InterPro" id="IPR004821">
    <property type="entry name" value="Cyt_trans-like"/>
</dbReference>
<evidence type="ECO:0000256" key="2">
    <source>
        <dbReference type="ARBA" id="ARBA00022695"/>
    </source>
</evidence>
<gene>
    <name evidence="4" type="ORF">A2W52_00885</name>
</gene>
<sequence length="160" mass="17972">MRRNSTARKEKKKTVAVSGGFDPVHIGHVRLLNAAKKFGDRLVVILNNDNWLISKKGFVFISENDRKEILESFFSVNEVMITSHKKNDPDRSVCRELLKLRPHIFANGGDRNLMDSKKKSSSLNSEIALCARLGIKTVFNVGSGGKLRSSTELVSRFKKV</sequence>
<dbReference type="GO" id="GO:0016779">
    <property type="term" value="F:nucleotidyltransferase activity"/>
    <property type="evidence" value="ECO:0007669"/>
    <property type="project" value="UniProtKB-KW"/>
</dbReference>